<keyword evidence="2" id="KW-1185">Reference proteome</keyword>
<protein>
    <submittedName>
        <fullName evidence="1">Uncharacterized protein</fullName>
    </submittedName>
</protein>
<evidence type="ECO:0000313" key="1">
    <source>
        <dbReference type="EMBL" id="CCF86260.1"/>
    </source>
</evidence>
<accession>I4ENJ7</accession>
<reference evidence="1 2" key="1">
    <citation type="journal article" date="2012" name="ISME J.">
        <title>Nitrification expanded: discovery, physiology and genomics of a nitrite-oxidizing bacterium from the phylum Chloroflexi.</title>
        <authorList>
            <person name="Sorokin D.Y."/>
            <person name="Lucker S."/>
            <person name="Vejmelkova D."/>
            <person name="Kostrikina N.A."/>
            <person name="Kleerebezem R."/>
            <person name="Rijpstra W.I."/>
            <person name="Damste J.S."/>
            <person name="Le Paslier D."/>
            <person name="Muyzer G."/>
            <person name="Wagner M."/>
            <person name="van Loosdrecht M.C."/>
            <person name="Daims H."/>
        </authorList>
    </citation>
    <scope>NUCLEOTIDE SEQUENCE [LARGE SCALE GENOMIC DNA]</scope>
    <source>
        <strain evidence="2">none</strain>
    </source>
</reference>
<gene>
    <name evidence="1" type="ORF">NITHO_950005</name>
</gene>
<dbReference type="AlphaFoldDB" id="I4ENJ7"/>
<organism evidence="1 2">
    <name type="scientific">Nitrolancea hollandica Lb</name>
    <dbReference type="NCBI Taxonomy" id="1129897"/>
    <lineage>
        <taxon>Bacteria</taxon>
        <taxon>Pseudomonadati</taxon>
        <taxon>Thermomicrobiota</taxon>
        <taxon>Thermomicrobia</taxon>
        <taxon>Sphaerobacterales</taxon>
        <taxon>Sphaerobacterineae</taxon>
        <taxon>Sphaerobacteraceae</taxon>
        <taxon>Nitrolancea</taxon>
    </lineage>
</organism>
<proteinExistence type="predicted"/>
<dbReference type="EMBL" id="CAGS01000732">
    <property type="protein sequence ID" value="CCF86260.1"/>
    <property type="molecule type" value="Genomic_DNA"/>
</dbReference>
<evidence type="ECO:0000313" key="2">
    <source>
        <dbReference type="Proteomes" id="UP000004221"/>
    </source>
</evidence>
<dbReference type="Proteomes" id="UP000004221">
    <property type="component" value="Unassembled WGS sequence"/>
</dbReference>
<sequence length="74" mass="7823">MPSQCSAIIRIVALYGLGEPEGNTPPVLPLVRVIGMRGLALIGRTPATVELATAIPFGRRRAALKTPRSRSEAS</sequence>
<comment type="caution">
    <text evidence="1">The sequence shown here is derived from an EMBL/GenBank/DDBJ whole genome shotgun (WGS) entry which is preliminary data.</text>
</comment>
<name>I4ENJ7_9BACT</name>